<dbReference type="NCBIfam" id="TIGR01766">
    <property type="entry name" value="IS200/IS605 family accessory protein TnpB-like domain"/>
    <property type="match status" value="1"/>
</dbReference>
<dbReference type="AlphaFoldDB" id="A0A1G8E8F1"/>
<dbReference type="Pfam" id="PF07282">
    <property type="entry name" value="Cas12f1-like_TNB"/>
    <property type="match status" value="1"/>
</dbReference>
<keyword evidence="9" id="KW-1185">Reference proteome</keyword>
<dbReference type="GO" id="GO:0006310">
    <property type="term" value="P:DNA recombination"/>
    <property type="evidence" value="ECO:0007669"/>
    <property type="project" value="UniProtKB-KW"/>
</dbReference>
<comment type="similarity">
    <text evidence="1">In the C-terminal section; belongs to the transposase 35 family.</text>
</comment>
<evidence type="ECO:0000256" key="3">
    <source>
        <dbReference type="ARBA" id="ARBA00023125"/>
    </source>
</evidence>
<keyword evidence="4" id="KW-0233">DNA recombination</keyword>
<proteinExistence type="inferred from homology"/>
<reference evidence="9" key="1">
    <citation type="submission" date="2016-10" db="EMBL/GenBank/DDBJ databases">
        <authorList>
            <person name="Varghese N."/>
            <person name="Submissions S."/>
        </authorList>
    </citation>
    <scope>NUCLEOTIDE SEQUENCE [LARGE SCALE GENOMIC DNA]</scope>
    <source>
        <strain evidence="9">DSM 8344</strain>
    </source>
</reference>
<feature type="region of interest" description="Disordered" evidence="5">
    <location>
        <begin position="286"/>
        <end position="312"/>
    </location>
</feature>
<feature type="domain" description="Probable transposase IS891/IS1136/IS1341" evidence="6">
    <location>
        <begin position="183"/>
        <end position="289"/>
    </location>
</feature>
<evidence type="ECO:0000259" key="6">
    <source>
        <dbReference type="Pfam" id="PF01385"/>
    </source>
</evidence>
<evidence type="ECO:0000256" key="5">
    <source>
        <dbReference type="SAM" id="MobiDB-lite"/>
    </source>
</evidence>
<protein>
    <submittedName>
        <fullName evidence="8">Putative transposase</fullName>
    </submittedName>
</protein>
<dbReference type="GO" id="GO:0003677">
    <property type="term" value="F:DNA binding"/>
    <property type="evidence" value="ECO:0007669"/>
    <property type="project" value="UniProtKB-KW"/>
</dbReference>
<accession>A0A1G8E8F1</accession>
<evidence type="ECO:0000313" key="8">
    <source>
        <dbReference type="EMBL" id="SDH66206.1"/>
    </source>
</evidence>
<organism evidence="8 9">
    <name type="scientific">Desulfosporosinus hippei DSM 8344</name>
    <dbReference type="NCBI Taxonomy" id="1121419"/>
    <lineage>
        <taxon>Bacteria</taxon>
        <taxon>Bacillati</taxon>
        <taxon>Bacillota</taxon>
        <taxon>Clostridia</taxon>
        <taxon>Eubacteriales</taxon>
        <taxon>Desulfitobacteriaceae</taxon>
        <taxon>Desulfosporosinus</taxon>
    </lineage>
</organism>
<evidence type="ECO:0000256" key="2">
    <source>
        <dbReference type="ARBA" id="ARBA00022578"/>
    </source>
</evidence>
<evidence type="ECO:0000259" key="7">
    <source>
        <dbReference type="Pfam" id="PF07282"/>
    </source>
</evidence>
<dbReference type="Pfam" id="PF01385">
    <property type="entry name" value="OrfB_IS605"/>
    <property type="match status" value="1"/>
</dbReference>
<name>A0A1G8E8F1_9FIRM</name>
<sequence length="402" mass="46586">MEGVFTIIRVLKTTFHTTKDNIERLFACNRTSANVWNDCLGLAKEHFQKNGKWIDRGTLHLATKGQYPVHSQSIQAVYEKYIDARENAHKARALGFTQIRYPYKEKKHFNTKWKKDGFRVGENGKIELSLGLFRGKRQKPIVVRVKNLPSGKIKEIELVYDRGLRLAIAYDDGITPKENDHLGIAAIDLGEIHTIASVCDNGQGVIITGRKIRSLKRLRNKKMKELQKKIAKCQKGSRQWKKYRQALYYVLGKSDAQLTDALHKTTRKFANWCLENKVKRVVVGNMEGVQRNTSPKKKKNKRKRSRKHNQKMSQWQFGRTTTYLQYKLAAEGISLQKVDESYTTQTCPVCGRRKKPSSRNYSCTCGYREHRDIHGAKNILSNYKYGKFRELSLDQQKYLRIA</sequence>
<feature type="compositionally biased region" description="Basic residues" evidence="5">
    <location>
        <begin position="294"/>
        <end position="310"/>
    </location>
</feature>
<evidence type="ECO:0000256" key="1">
    <source>
        <dbReference type="ARBA" id="ARBA00008761"/>
    </source>
</evidence>
<keyword evidence="3" id="KW-0238">DNA-binding</keyword>
<dbReference type="STRING" id="1121419.SAMN05443529_11685"/>
<evidence type="ECO:0000256" key="4">
    <source>
        <dbReference type="ARBA" id="ARBA00023172"/>
    </source>
</evidence>
<dbReference type="Proteomes" id="UP000198656">
    <property type="component" value="Unassembled WGS sequence"/>
</dbReference>
<feature type="domain" description="Cas12f1-like TNB" evidence="7">
    <location>
        <begin position="317"/>
        <end position="379"/>
    </location>
</feature>
<dbReference type="InterPro" id="IPR001959">
    <property type="entry name" value="Transposase"/>
</dbReference>
<dbReference type="EMBL" id="FNCP01000016">
    <property type="protein sequence ID" value="SDH66206.1"/>
    <property type="molecule type" value="Genomic_DNA"/>
</dbReference>
<evidence type="ECO:0000313" key="9">
    <source>
        <dbReference type="Proteomes" id="UP000198656"/>
    </source>
</evidence>
<keyword evidence="2" id="KW-0815">Transposition</keyword>
<gene>
    <name evidence="8" type="ORF">SAMN05443529_11685</name>
</gene>
<dbReference type="NCBIfam" id="NF040570">
    <property type="entry name" value="guided_TnpB"/>
    <property type="match status" value="1"/>
</dbReference>
<dbReference type="GO" id="GO:0032196">
    <property type="term" value="P:transposition"/>
    <property type="evidence" value="ECO:0007669"/>
    <property type="project" value="UniProtKB-KW"/>
</dbReference>
<dbReference type="InterPro" id="IPR010095">
    <property type="entry name" value="Cas12f1-like_TNB"/>
</dbReference>